<evidence type="ECO:0000256" key="1">
    <source>
        <dbReference type="SAM" id="MobiDB-lite"/>
    </source>
</evidence>
<gene>
    <name evidence="2" type="ORF">BCR39DRAFT_50554</name>
</gene>
<comment type="caution">
    <text evidence="2">The sequence shown here is derived from an EMBL/GenBank/DDBJ whole genome shotgun (WGS) entry which is preliminary data.</text>
</comment>
<keyword evidence="3" id="KW-1185">Reference proteome</keyword>
<name>A0A1Y2AGU2_9TREE</name>
<dbReference type="AlphaFoldDB" id="A0A1Y2AGU2"/>
<accession>A0A1Y2AGU2</accession>
<dbReference type="EMBL" id="MCFC01000104">
    <property type="protein sequence ID" value="ORY21799.1"/>
    <property type="molecule type" value="Genomic_DNA"/>
</dbReference>
<sequence>MSSQCLIFPVPVRLLMYAILKMYGEFSLASDTVKYAIVLNESTIEEDGDEDASSAILFQRRATDIACTGDVITTDYAPRGLISNTSALVLALSVLERDEYLPPPYTPSPDLSTAVPERLNFRIGIAASGSGLRERTPGIRVTNEADIQRRPVDIDTGTPSEPPAAAAAAAAVRRSSRLSDHRFGRTQTRPVGRSFDEDNGVDEFSEDLFDLTRITTTY</sequence>
<reference evidence="2 3" key="1">
    <citation type="submission" date="2016-07" db="EMBL/GenBank/DDBJ databases">
        <title>Pervasive Adenine N6-methylation of Active Genes in Fungi.</title>
        <authorList>
            <consortium name="DOE Joint Genome Institute"/>
            <person name="Mondo S.J."/>
            <person name="Dannebaum R.O."/>
            <person name="Kuo R.C."/>
            <person name="Labutti K."/>
            <person name="Haridas S."/>
            <person name="Kuo A."/>
            <person name="Salamov A."/>
            <person name="Ahrendt S.R."/>
            <person name="Lipzen A."/>
            <person name="Sullivan W."/>
            <person name="Andreopoulos W.B."/>
            <person name="Clum A."/>
            <person name="Lindquist E."/>
            <person name="Daum C."/>
            <person name="Ramamoorthy G.K."/>
            <person name="Gryganskyi A."/>
            <person name="Culley D."/>
            <person name="Magnuson J.K."/>
            <person name="James T.Y."/>
            <person name="O'Malley M.A."/>
            <person name="Stajich J.E."/>
            <person name="Spatafora J.W."/>
            <person name="Visel A."/>
            <person name="Grigoriev I.V."/>
        </authorList>
    </citation>
    <scope>NUCLEOTIDE SEQUENCE [LARGE SCALE GENOMIC DNA]</scope>
    <source>
        <strain evidence="2 3">68-887.2</strain>
    </source>
</reference>
<feature type="region of interest" description="Disordered" evidence="1">
    <location>
        <begin position="177"/>
        <end position="198"/>
    </location>
</feature>
<evidence type="ECO:0000313" key="2">
    <source>
        <dbReference type="EMBL" id="ORY21799.1"/>
    </source>
</evidence>
<organism evidence="2 3">
    <name type="scientific">Naematelia encephala</name>
    <dbReference type="NCBI Taxonomy" id="71784"/>
    <lineage>
        <taxon>Eukaryota</taxon>
        <taxon>Fungi</taxon>
        <taxon>Dikarya</taxon>
        <taxon>Basidiomycota</taxon>
        <taxon>Agaricomycotina</taxon>
        <taxon>Tremellomycetes</taxon>
        <taxon>Tremellales</taxon>
        <taxon>Naemateliaceae</taxon>
        <taxon>Naematelia</taxon>
    </lineage>
</organism>
<dbReference type="InParanoid" id="A0A1Y2AGU2"/>
<evidence type="ECO:0000313" key="3">
    <source>
        <dbReference type="Proteomes" id="UP000193986"/>
    </source>
</evidence>
<dbReference type="Proteomes" id="UP000193986">
    <property type="component" value="Unassembled WGS sequence"/>
</dbReference>
<protein>
    <submittedName>
        <fullName evidence="2">Uncharacterized protein</fullName>
    </submittedName>
</protein>
<proteinExistence type="predicted"/>